<evidence type="ECO:0000256" key="4">
    <source>
        <dbReference type="SAM" id="MobiDB-lite"/>
    </source>
</evidence>
<dbReference type="PANTHER" id="PTHR15081:SF1">
    <property type="entry name" value="NUCLEAR AUTOANTIGENIC SPERM PROTEIN"/>
    <property type="match status" value="1"/>
</dbReference>
<dbReference type="InterPro" id="IPR019544">
    <property type="entry name" value="Tetratricopeptide_SHNi-TPR_dom"/>
</dbReference>
<dbReference type="PANTHER" id="PTHR15081">
    <property type="entry name" value="NUCLEAR AUTOANTIGENIC SPERM PROTEIN NASP -RELATED"/>
    <property type="match status" value="1"/>
</dbReference>
<accession>A0A5N6TIT2</accession>
<sequence>MTEHIIHTEGAAPARENKKDAQVHLANLIEQATAKDAVKDYNASAELYSEATELQAQLNGEMSLDNADLLYAYGKALYNVAVSKSDVLGTKVAGENQTQTQIHASSSETAASSNPASVGSGLVQDAIVSGMAEKEKLDDKSQSEKFENRPYFQFTGDENFDDSGSDDGDEGEDDDDDEEEDDFANAFEVLDLARILYHKKLSSLEECGKGKAADLPPHVKDIKERLADTYDLQAEISLEAERFMDAVTDLRTALDLRQSLFPTEDPCVAECHYKLSLALEFASVCKADAGADVGEGSPKVNEEMRKEAANQMEKAIESCQIRMSQEQEALDSDKALNEDKATAKRRRIANVRDIVTDMEQRLVDLRRSPIALKDQEGESETILKGILGQMMGQPSAQQKVRLDEVKKEANDLSALVKKKSGNDHPAQGGASTQKRSAQDKPQEGNSKRARVGSKSGSPS</sequence>
<evidence type="ECO:0000256" key="3">
    <source>
        <dbReference type="SAM" id="Coils"/>
    </source>
</evidence>
<name>A0A5N6TIT2_ASPAV</name>
<dbReference type="Gene3D" id="1.25.40.10">
    <property type="entry name" value="Tetratricopeptide repeat domain"/>
    <property type="match status" value="1"/>
</dbReference>
<evidence type="ECO:0000313" key="7">
    <source>
        <dbReference type="Proteomes" id="UP000325780"/>
    </source>
</evidence>
<feature type="compositionally biased region" description="Basic and acidic residues" evidence="4">
    <location>
        <begin position="436"/>
        <end position="446"/>
    </location>
</feature>
<feature type="coiled-coil region" evidence="3">
    <location>
        <begin position="309"/>
        <end position="368"/>
    </location>
</feature>
<dbReference type="GO" id="GO:0042393">
    <property type="term" value="F:histone binding"/>
    <property type="evidence" value="ECO:0007669"/>
    <property type="project" value="TreeGrafter"/>
</dbReference>
<dbReference type="GO" id="GO:0005654">
    <property type="term" value="C:nucleoplasm"/>
    <property type="evidence" value="ECO:0007669"/>
    <property type="project" value="TreeGrafter"/>
</dbReference>
<organism evidence="6 7">
    <name type="scientific">Aspergillus avenaceus</name>
    <dbReference type="NCBI Taxonomy" id="36643"/>
    <lineage>
        <taxon>Eukaryota</taxon>
        <taxon>Fungi</taxon>
        <taxon>Dikarya</taxon>
        <taxon>Ascomycota</taxon>
        <taxon>Pezizomycotina</taxon>
        <taxon>Eurotiomycetes</taxon>
        <taxon>Eurotiomycetidae</taxon>
        <taxon>Eurotiales</taxon>
        <taxon>Aspergillaceae</taxon>
        <taxon>Aspergillus</taxon>
        <taxon>Aspergillus subgen. Circumdati</taxon>
    </lineage>
</organism>
<reference evidence="6 7" key="1">
    <citation type="submission" date="2019-04" db="EMBL/GenBank/DDBJ databases">
        <title>Friends and foes A comparative genomics study of 23 Aspergillus species from section Flavi.</title>
        <authorList>
            <consortium name="DOE Joint Genome Institute"/>
            <person name="Kjaerbolling I."/>
            <person name="Vesth T."/>
            <person name="Frisvad J.C."/>
            <person name="Nybo J.L."/>
            <person name="Theobald S."/>
            <person name="Kildgaard S."/>
            <person name="Isbrandt T."/>
            <person name="Kuo A."/>
            <person name="Sato A."/>
            <person name="Lyhne E.K."/>
            <person name="Kogle M.E."/>
            <person name="Wiebenga A."/>
            <person name="Kun R.S."/>
            <person name="Lubbers R.J."/>
            <person name="Makela M.R."/>
            <person name="Barry K."/>
            <person name="Chovatia M."/>
            <person name="Clum A."/>
            <person name="Daum C."/>
            <person name="Haridas S."/>
            <person name="He G."/>
            <person name="LaButti K."/>
            <person name="Lipzen A."/>
            <person name="Mondo S."/>
            <person name="Riley R."/>
            <person name="Salamov A."/>
            <person name="Simmons B.A."/>
            <person name="Magnuson J.K."/>
            <person name="Henrissat B."/>
            <person name="Mortensen U.H."/>
            <person name="Larsen T.O."/>
            <person name="Devries R.P."/>
            <person name="Grigoriev I.V."/>
            <person name="Machida M."/>
            <person name="Baker S.E."/>
            <person name="Andersen M.R."/>
        </authorList>
    </citation>
    <scope>NUCLEOTIDE SEQUENCE [LARGE SCALE GENOMIC DNA]</scope>
    <source>
        <strain evidence="6 7">IBT 18842</strain>
    </source>
</reference>
<evidence type="ECO:0000256" key="2">
    <source>
        <dbReference type="ARBA" id="ARBA00022803"/>
    </source>
</evidence>
<evidence type="ECO:0000313" key="6">
    <source>
        <dbReference type="EMBL" id="KAE8146256.1"/>
    </source>
</evidence>
<feature type="compositionally biased region" description="Acidic residues" evidence="4">
    <location>
        <begin position="158"/>
        <end position="180"/>
    </location>
</feature>
<evidence type="ECO:0000256" key="1">
    <source>
        <dbReference type="ARBA" id="ARBA00022737"/>
    </source>
</evidence>
<dbReference type="GO" id="GO:0034080">
    <property type="term" value="P:CENP-A containing chromatin assembly"/>
    <property type="evidence" value="ECO:0007669"/>
    <property type="project" value="TreeGrafter"/>
</dbReference>
<keyword evidence="7" id="KW-1185">Reference proteome</keyword>
<keyword evidence="1" id="KW-0677">Repeat</keyword>
<dbReference type="EMBL" id="ML742275">
    <property type="protein sequence ID" value="KAE8146256.1"/>
    <property type="molecule type" value="Genomic_DNA"/>
</dbReference>
<proteinExistence type="predicted"/>
<protein>
    <recommendedName>
        <fullName evidence="5">Tetratricopeptide SHNi-TPR domain-containing protein</fullName>
    </recommendedName>
</protein>
<dbReference type="Pfam" id="PF10516">
    <property type="entry name" value="SHNi-TPR"/>
    <property type="match status" value="1"/>
</dbReference>
<feature type="region of interest" description="Disordered" evidence="4">
    <location>
        <begin position="134"/>
        <end position="180"/>
    </location>
</feature>
<gene>
    <name evidence="6" type="ORF">BDV25DRAFT_133077</name>
</gene>
<feature type="compositionally biased region" description="Polar residues" evidence="4">
    <location>
        <begin position="99"/>
        <end position="117"/>
    </location>
</feature>
<dbReference type="Proteomes" id="UP000325780">
    <property type="component" value="Unassembled WGS sequence"/>
</dbReference>
<dbReference type="InterPro" id="IPR051730">
    <property type="entry name" value="NASP-like"/>
</dbReference>
<dbReference type="AlphaFoldDB" id="A0A5N6TIT2"/>
<dbReference type="GO" id="GO:0006335">
    <property type="term" value="P:DNA replication-dependent chromatin assembly"/>
    <property type="evidence" value="ECO:0007669"/>
    <property type="project" value="TreeGrafter"/>
</dbReference>
<dbReference type="InterPro" id="IPR011990">
    <property type="entry name" value="TPR-like_helical_dom_sf"/>
</dbReference>
<evidence type="ECO:0000259" key="5">
    <source>
        <dbReference type="Pfam" id="PF10516"/>
    </source>
</evidence>
<feature type="domain" description="Tetratricopeptide SHNi-TPR" evidence="5">
    <location>
        <begin position="227"/>
        <end position="264"/>
    </location>
</feature>
<feature type="compositionally biased region" description="Basic and acidic residues" evidence="4">
    <location>
        <begin position="134"/>
        <end position="148"/>
    </location>
</feature>
<keyword evidence="3" id="KW-0175">Coiled coil</keyword>
<dbReference type="OrthoDB" id="5587616at2759"/>
<feature type="region of interest" description="Disordered" evidence="4">
    <location>
        <begin position="411"/>
        <end position="459"/>
    </location>
</feature>
<feature type="region of interest" description="Disordered" evidence="4">
    <location>
        <begin position="99"/>
        <end position="119"/>
    </location>
</feature>
<keyword evidence="2" id="KW-0802">TPR repeat</keyword>